<keyword evidence="4" id="KW-1185">Reference proteome</keyword>
<dbReference type="EMBL" id="CP073100">
    <property type="protein sequence ID" value="QUE49889.1"/>
    <property type="molecule type" value="Genomic_DNA"/>
</dbReference>
<dbReference type="InterPro" id="IPR013320">
    <property type="entry name" value="ConA-like_dom_sf"/>
</dbReference>
<evidence type="ECO:0000313" key="4">
    <source>
        <dbReference type="Proteomes" id="UP000676169"/>
    </source>
</evidence>
<sequence>MHPFLASLIACILIPTARAESSWDPLTEISRQDVIWTTHGTGEADNLPLGNGRAGANVWVVPDGDLELYLSHNDAVSELHRLLKLGKLKVRFDPSPFGKDEPIRQQLVLRGGRIELSAGAPDRRLDLQLWIDSETDVLHLTGTSAIPRRMTVTLDNWRTEKRTLNSSELASTWVYRTGIQPGIADWESADTIKPHAKGLMWYHRNAYSCLPTHFEHQGLGEALKKFRDPLENRTSGVLLAGRGLKGTSPTLLDSPAPLTTFDLRAAIQVSQTPTPEEWEKQTEAKLTASVSPEESRARTTRWWDAYWQRSWLFVDEGSAPIIPRLKHPLKFGSDQGGNNRLDGEIGEVVATPEVLPVQEIARLSTIKPLETKILDRSVEKANALTASDFTLMVRFIPKTPGGRLFDSITPGGNDGMLLDTHDGLRFIFGNHTLQVPVAWKPGNAYAATCVVSTSRQEVLLYLNDQLVAQWSEAPSPVTRAYVLSKLLTAMQARAETPAHFQGGIFTVAPPVAFYATNPATFDHTPDYRFYGCSYWWQNARFIYLPLLAQGWNEPVRKFIEFYASKRELFNARAKHYYNARGVYFQETVNLAGLPGMGDFGWGAKEYSEGYTRNIWQQALELTVLMQDYYEHTGDEKFLKDTLIPWANDALAFYDTRFEKKDGRIRIEPTHAVETYWTGVVDDMPSVAGLHAVTAWLLKLPASQTSAADRANWERIAKALPPLPKRTVDGVVMPDNAAAYNPQRSNYESPDLYSVFPFRVYGMDRKEQPIAEAIAGWKKMPNPGHVCWYQTGVIAARLGLAEGAKQDVVLRAKNRMARSDKSGSFLRFPGYLGSPHDWCPDFDGPGNMMNTLQEMILQPGPDGEILLTPAWPADWSAKFRLHAAGNVFVEGTIVKGKLTEWKTIPESAKARARVKQ</sequence>
<dbReference type="SUPFAM" id="SSF49899">
    <property type="entry name" value="Concanavalin A-like lectins/glucanases"/>
    <property type="match status" value="1"/>
</dbReference>
<dbReference type="Proteomes" id="UP000676169">
    <property type="component" value="Chromosome"/>
</dbReference>
<dbReference type="AlphaFoldDB" id="A0A975IY92"/>
<dbReference type="InterPro" id="IPR008928">
    <property type="entry name" value="6-hairpin_glycosidase_sf"/>
</dbReference>
<feature type="domain" description="DUF5703" evidence="2">
    <location>
        <begin position="35"/>
        <end position="311"/>
    </location>
</feature>
<dbReference type="Pfam" id="PF18961">
    <property type="entry name" value="DUF5703_N"/>
    <property type="match status" value="1"/>
</dbReference>
<name>A0A975IY92_9BACT</name>
<feature type="region of interest" description="Disordered" evidence="1">
    <location>
        <begin position="271"/>
        <end position="291"/>
    </location>
</feature>
<evidence type="ECO:0000313" key="3">
    <source>
        <dbReference type="EMBL" id="QUE49889.1"/>
    </source>
</evidence>
<proteinExistence type="predicted"/>
<dbReference type="InterPro" id="IPR012341">
    <property type="entry name" value="6hp_glycosidase-like_sf"/>
</dbReference>
<reference evidence="3" key="1">
    <citation type="submission" date="2021-04" db="EMBL/GenBank/DDBJ databases">
        <title>Luteolibacter sp. 32A isolated from the skin of an Anderson's salamander (Ambystoma andersonii).</title>
        <authorList>
            <person name="Spergser J."/>
            <person name="Busse H.-J."/>
        </authorList>
    </citation>
    <scope>NUCLEOTIDE SEQUENCE</scope>
    <source>
        <strain evidence="3">32A</strain>
    </source>
</reference>
<gene>
    <name evidence="3" type="ORF">KBB96_13545</name>
</gene>
<dbReference type="InterPro" id="IPR043757">
    <property type="entry name" value="DUF5703_N"/>
</dbReference>
<dbReference type="KEGG" id="lamb:KBB96_13545"/>
<dbReference type="SUPFAM" id="SSF48208">
    <property type="entry name" value="Six-hairpin glycosidases"/>
    <property type="match status" value="1"/>
</dbReference>
<organism evidence="3 4">
    <name type="scientific">Luteolibacter ambystomatis</name>
    <dbReference type="NCBI Taxonomy" id="2824561"/>
    <lineage>
        <taxon>Bacteria</taxon>
        <taxon>Pseudomonadati</taxon>
        <taxon>Verrucomicrobiota</taxon>
        <taxon>Verrucomicrobiia</taxon>
        <taxon>Verrucomicrobiales</taxon>
        <taxon>Verrucomicrobiaceae</taxon>
        <taxon>Luteolibacter</taxon>
    </lineage>
</organism>
<accession>A0A975IY92</accession>
<evidence type="ECO:0000259" key="2">
    <source>
        <dbReference type="Pfam" id="PF18961"/>
    </source>
</evidence>
<protein>
    <recommendedName>
        <fullName evidence="2">DUF5703 domain-containing protein</fullName>
    </recommendedName>
</protein>
<dbReference type="RefSeq" id="WP_211629978.1">
    <property type="nucleotide sequence ID" value="NZ_CP073100.1"/>
</dbReference>
<evidence type="ECO:0000256" key="1">
    <source>
        <dbReference type="SAM" id="MobiDB-lite"/>
    </source>
</evidence>
<dbReference type="GO" id="GO:0005975">
    <property type="term" value="P:carbohydrate metabolic process"/>
    <property type="evidence" value="ECO:0007669"/>
    <property type="project" value="InterPro"/>
</dbReference>
<dbReference type="Gene3D" id="1.50.10.10">
    <property type="match status" value="1"/>
</dbReference>